<keyword evidence="2" id="KW-0547">Nucleotide-binding</keyword>
<dbReference type="Gene3D" id="3.90.640.10">
    <property type="entry name" value="Actin, Chain A, domain 4"/>
    <property type="match status" value="1"/>
</dbReference>
<dbReference type="Pfam" id="PF00012">
    <property type="entry name" value="HSP70"/>
    <property type="match status" value="2"/>
</dbReference>
<dbReference type="GO" id="GO:0140662">
    <property type="term" value="F:ATP-dependent protein folding chaperone"/>
    <property type="evidence" value="ECO:0007669"/>
    <property type="project" value="InterPro"/>
</dbReference>
<evidence type="ECO:0000313" key="5">
    <source>
        <dbReference type="Proteomes" id="UP000078435"/>
    </source>
</evidence>
<dbReference type="InterPro" id="IPR043129">
    <property type="entry name" value="ATPase_NBD"/>
</dbReference>
<dbReference type="InterPro" id="IPR013126">
    <property type="entry name" value="Hsp_70_fam"/>
</dbReference>
<comment type="similarity">
    <text evidence="1">Belongs to the heat shock protein 70 family.</text>
</comment>
<keyword evidence="3" id="KW-0067">ATP-binding</keyword>
<dbReference type="EMBL" id="JMGO02000012">
    <property type="protein sequence ID" value="KXU79146.1"/>
    <property type="molecule type" value="Genomic_DNA"/>
</dbReference>
<organism evidence="4 5">
    <name type="scientific">Aeromonas enteropelogenes</name>
    <name type="common">Aeromonas trota</name>
    <dbReference type="NCBI Taxonomy" id="29489"/>
    <lineage>
        <taxon>Bacteria</taxon>
        <taxon>Pseudomonadati</taxon>
        <taxon>Pseudomonadota</taxon>
        <taxon>Gammaproteobacteria</taxon>
        <taxon>Aeromonadales</taxon>
        <taxon>Aeromonadaceae</taxon>
        <taxon>Aeromonas</taxon>
    </lineage>
</organism>
<comment type="caution">
    <text evidence="4">The sequence shown here is derived from an EMBL/GenBank/DDBJ whole genome shotgun (WGS) entry which is preliminary data.</text>
</comment>
<accession>A0A175VEM8</accession>
<gene>
    <name evidence="4" type="ORF">LCR_00775</name>
</gene>
<reference evidence="4 5" key="1">
    <citation type="submission" date="2016-02" db="EMBL/GenBank/DDBJ databases">
        <title>Draft genome sequence of Aeromonas trota strain 1999lcr isolated from cerebrospinal fluid (CSF).</title>
        <authorList>
            <person name="Dallagassa C.B."/>
            <person name="Prediger K.C."/>
            <person name="Weiss V.A."/>
            <person name="Assis F.E."/>
            <person name="Baura V."/>
            <person name="Cruz L.M."/>
            <person name="Souza E.M."/>
            <person name="Pedrosa F.O."/>
            <person name="Fadel-Picheth C.M."/>
        </authorList>
    </citation>
    <scope>NUCLEOTIDE SEQUENCE [LARGE SCALE GENOMIC DNA]</scope>
    <source>
        <strain evidence="4 5">1999lcr</strain>
    </source>
</reference>
<dbReference type="GO" id="GO:0005524">
    <property type="term" value="F:ATP binding"/>
    <property type="evidence" value="ECO:0007669"/>
    <property type="project" value="UniProtKB-KW"/>
</dbReference>
<dbReference type="OrthoDB" id="9807934at2"/>
<name>A0A175VEM8_AEREN</name>
<dbReference type="SUPFAM" id="SSF53067">
    <property type="entry name" value="Actin-like ATPase domain"/>
    <property type="match status" value="2"/>
</dbReference>
<protein>
    <submittedName>
        <fullName evidence="4">Molecular chaperone</fullName>
    </submittedName>
</protein>
<dbReference type="PANTHER" id="PTHR19375">
    <property type="entry name" value="HEAT SHOCK PROTEIN 70KDA"/>
    <property type="match status" value="1"/>
</dbReference>
<dbReference type="PROSITE" id="PS00329">
    <property type="entry name" value="HSP70_2"/>
    <property type="match status" value="1"/>
</dbReference>
<sequence length="458" mass="49893">MFIGFDYGTSNCAVAVMEQGSPRLLNLGASRYLPSTLHAPHRDAIAGLLAEGLAPTRQAEYLKLRGPVVTRAQSVRRQMREEGLIDELSFGTAALERYLEEPDEGYYIKSPKSFLGAYGLKAPQIALFEDIVCAMMLHVRQQAEQQTGAPIRQAVIGRPVNFQGLAGEESNRQAIAILTEAARLAGFERVEFLYEPVAAGFEFEARLTEDSVVLVVDIGGGTTDCSMLRMGPSYRDQLDRSGDLLGHSGQRIGGNDFDIRLTVEGMMPLLGMHETLKTGKPLPHPLFWDAAAINDVSAQSRFYSLDTARQLQDLQLDSQPGSKLSRLANLRAHKLSHQLVWRAEQGKIALSEQDLNRQSLDELERGLAAELNREQLACASAPLLEKIGELMDEAIAAAGVQPDRIFVTGGSARSPLISSFIRQKLPAIPLEGGDDFGSVAAGLARYAERLFASASQGE</sequence>
<dbReference type="InterPro" id="IPR018181">
    <property type="entry name" value="Heat_shock_70_CS"/>
</dbReference>
<dbReference type="NCBIfam" id="NF008673">
    <property type="entry name" value="PRK11678.1"/>
    <property type="match status" value="1"/>
</dbReference>
<evidence type="ECO:0000256" key="2">
    <source>
        <dbReference type="ARBA" id="ARBA00022741"/>
    </source>
</evidence>
<evidence type="ECO:0000256" key="1">
    <source>
        <dbReference type="ARBA" id="ARBA00007381"/>
    </source>
</evidence>
<dbReference type="Gene3D" id="3.30.420.40">
    <property type="match status" value="3"/>
</dbReference>
<dbReference type="STRING" id="29489.VL01_13875"/>
<dbReference type="AlphaFoldDB" id="A0A175VEM8"/>
<evidence type="ECO:0000256" key="3">
    <source>
        <dbReference type="ARBA" id="ARBA00022840"/>
    </source>
</evidence>
<proteinExistence type="inferred from homology"/>
<dbReference type="RefSeq" id="WP_061477056.1">
    <property type="nucleotide sequence ID" value="NZ_JMGO02000012.1"/>
</dbReference>
<evidence type="ECO:0000313" key="4">
    <source>
        <dbReference type="EMBL" id="KXU79146.1"/>
    </source>
</evidence>
<dbReference type="Proteomes" id="UP000078435">
    <property type="component" value="Unassembled WGS sequence"/>
</dbReference>